<dbReference type="PATRIC" id="fig|1217689.3.peg.631"/>
<dbReference type="RefSeq" id="WP_016143709.1">
    <property type="nucleotide sequence ID" value="NZ_KB976991.1"/>
</dbReference>
<dbReference type="EMBL" id="APQO01000004">
    <property type="protein sequence ID" value="EOQ74535.1"/>
    <property type="molecule type" value="Genomic_DNA"/>
</dbReference>
<dbReference type="HOGENOM" id="CLU_2857496_0_0_6"/>
<evidence type="ECO:0000313" key="2">
    <source>
        <dbReference type="Proteomes" id="UP000013986"/>
    </source>
</evidence>
<organism evidence="1 2">
    <name type="scientific">Acinetobacter lactucae</name>
    <dbReference type="NCBI Taxonomy" id="1785128"/>
    <lineage>
        <taxon>Bacteria</taxon>
        <taxon>Pseudomonadati</taxon>
        <taxon>Pseudomonadota</taxon>
        <taxon>Gammaproteobacteria</taxon>
        <taxon>Moraxellales</taxon>
        <taxon>Moraxellaceae</taxon>
        <taxon>Acinetobacter</taxon>
        <taxon>Acinetobacter calcoaceticus/baumannii complex</taxon>
    </lineage>
</organism>
<gene>
    <name evidence="1" type="ORF">F929_00643</name>
</gene>
<accession>R8YYT5</accession>
<proteinExistence type="predicted"/>
<evidence type="ECO:0000313" key="1">
    <source>
        <dbReference type="EMBL" id="EOQ74535.1"/>
    </source>
</evidence>
<dbReference type="Proteomes" id="UP000013986">
    <property type="component" value="Unassembled WGS sequence"/>
</dbReference>
<reference evidence="1 2" key="1">
    <citation type="submission" date="2013-02" db="EMBL/GenBank/DDBJ databases">
        <title>The Genome Sequence of Acinetobacter pittii ANC 4052.</title>
        <authorList>
            <consortium name="The Broad Institute Genome Sequencing Platform"/>
            <consortium name="The Broad Institute Genome Sequencing Center for Infectious Disease"/>
            <person name="Cerqueira G."/>
            <person name="Feldgarden M."/>
            <person name="Courvalin P."/>
            <person name="Perichon B."/>
            <person name="Grillot-Courvalin C."/>
            <person name="Clermont D."/>
            <person name="Rocha E."/>
            <person name="Yoon E.-J."/>
            <person name="Nemec A."/>
            <person name="Walker B."/>
            <person name="Young S.K."/>
            <person name="Zeng Q."/>
            <person name="Gargeya S."/>
            <person name="Fitzgerald M."/>
            <person name="Haas B."/>
            <person name="Abouelleil A."/>
            <person name="Alvarado L."/>
            <person name="Arachchi H.M."/>
            <person name="Berlin A.M."/>
            <person name="Chapman S.B."/>
            <person name="Dewar J."/>
            <person name="Goldberg J."/>
            <person name="Griggs A."/>
            <person name="Gujja S."/>
            <person name="Hansen M."/>
            <person name="Howarth C."/>
            <person name="Imamovic A."/>
            <person name="Larimer J."/>
            <person name="McCowan C."/>
            <person name="Murphy C."/>
            <person name="Neiman D."/>
            <person name="Pearson M."/>
            <person name="Priest M."/>
            <person name="Roberts A."/>
            <person name="Saif S."/>
            <person name="Shea T."/>
            <person name="Sisk P."/>
            <person name="Sykes S."/>
            <person name="Wortman J."/>
            <person name="Nusbaum C."/>
            <person name="Birren B."/>
        </authorList>
    </citation>
    <scope>NUCLEOTIDE SEQUENCE [LARGE SCALE GENOMIC DNA]</scope>
    <source>
        <strain evidence="1 2">ANC 4052</strain>
    </source>
</reference>
<sequence>MIQNKSINVLLNQVIHSITEKDIEKMIKQEACMDGPPSTCINPQPRPRPLRMIAYDDMVKDADK</sequence>
<dbReference type="AlphaFoldDB" id="R8YYT5"/>
<name>R8YYT5_9GAMM</name>
<protein>
    <submittedName>
        <fullName evidence="1">Uncharacterized protein</fullName>
    </submittedName>
</protein>
<comment type="caution">
    <text evidence="1">The sequence shown here is derived from an EMBL/GenBank/DDBJ whole genome shotgun (WGS) entry which is preliminary data.</text>
</comment>